<evidence type="ECO:0000313" key="12">
    <source>
        <dbReference type="Proteomes" id="UP000732378"/>
    </source>
</evidence>
<dbReference type="SUPFAM" id="SSF55874">
    <property type="entry name" value="ATPase domain of HSP90 chaperone/DNA topoisomerase II/histidine kinase"/>
    <property type="match status" value="1"/>
</dbReference>
<dbReference type="InterPro" id="IPR050351">
    <property type="entry name" value="BphY/WalK/GraS-like"/>
</dbReference>
<dbReference type="Proteomes" id="UP000732378">
    <property type="component" value="Unassembled WGS sequence"/>
</dbReference>
<evidence type="ECO:0000259" key="10">
    <source>
        <dbReference type="PROSITE" id="PS50109"/>
    </source>
</evidence>
<dbReference type="PRINTS" id="PR00344">
    <property type="entry name" value="BCTRLSENSOR"/>
</dbReference>
<reference evidence="11 12" key="1">
    <citation type="submission" date="2021-01" db="EMBL/GenBank/DDBJ databases">
        <title>Sequencing the genomes of 1000 actinobacteria strains.</title>
        <authorList>
            <person name="Klenk H.-P."/>
        </authorList>
    </citation>
    <scope>NUCLEOTIDE SEQUENCE [LARGE SCALE GENOMIC DNA]</scope>
    <source>
        <strain evidence="11 12">DSM 18239</strain>
    </source>
</reference>
<dbReference type="Pfam" id="PF02518">
    <property type="entry name" value="HATPase_c"/>
    <property type="match status" value="1"/>
</dbReference>
<dbReference type="SMART" id="SM00388">
    <property type="entry name" value="HisKA"/>
    <property type="match status" value="1"/>
</dbReference>
<dbReference type="PANTHER" id="PTHR42878:SF15">
    <property type="entry name" value="BACTERIOPHYTOCHROME"/>
    <property type="match status" value="1"/>
</dbReference>
<dbReference type="SUPFAM" id="SSF47384">
    <property type="entry name" value="Homodimeric domain of signal transducing histidine kinase"/>
    <property type="match status" value="1"/>
</dbReference>
<proteinExistence type="predicted"/>
<evidence type="ECO:0000256" key="7">
    <source>
        <dbReference type="ARBA" id="ARBA00023012"/>
    </source>
</evidence>
<evidence type="ECO:0000256" key="3">
    <source>
        <dbReference type="ARBA" id="ARBA00012438"/>
    </source>
</evidence>
<keyword evidence="5" id="KW-0808">Transferase</keyword>
<dbReference type="Gene3D" id="3.30.565.10">
    <property type="entry name" value="Histidine kinase-like ATPase, C-terminal domain"/>
    <property type="match status" value="1"/>
</dbReference>
<evidence type="ECO:0000256" key="5">
    <source>
        <dbReference type="ARBA" id="ARBA00022679"/>
    </source>
</evidence>
<dbReference type="SUPFAM" id="SSF55781">
    <property type="entry name" value="GAF domain-like"/>
    <property type="match status" value="1"/>
</dbReference>
<dbReference type="GO" id="GO:0016301">
    <property type="term" value="F:kinase activity"/>
    <property type="evidence" value="ECO:0007669"/>
    <property type="project" value="UniProtKB-KW"/>
</dbReference>
<feature type="domain" description="Histidine kinase" evidence="10">
    <location>
        <begin position="195"/>
        <end position="404"/>
    </location>
</feature>
<evidence type="ECO:0000256" key="4">
    <source>
        <dbReference type="ARBA" id="ARBA00022553"/>
    </source>
</evidence>
<dbReference type="PROSITE" id="PS50109">
    <property type="entry name" value="HIS_KIN"/>
    <property type="match status" value="1"/>
</dbReference>
<dbReference type="InterPro" id="IPR036097">
    <property type="entry name" value="HisK_dim/P_sf"/>
</dbReference>
<evidence type="ECO:0000256" key="6">
    <source>
        <dbReference type="ARBA" id="ARBA00022777"/>
    </source>
</evidence>
<feature type="region of interest" description="Disordered" evidence="9">
    <location>
        <begin position="1"/>
        <end position="23"/>
    </location>
</feature>
<dbReference type="EC" id="2.7.13.3" evidence="3"/>
<evidence type="ECO:0000256" key="1">
    <source>
        <dbReference type="ARBA" id="ARBA00000085"/>
    </source>
</evidence>
<dbReference type="SMART" id="SM00387">
    <property type="entry name" value="HATPase_c"/>
    <property type="match status" value="1"/>
</dbReference>
<keyword evidence="4" id="KW-0597">Phosphoprotein</keyword>
<dbReference type="InterPro" id="IPR036890">
    <property type="entry name" value="HATPase_C_sf"/>
</dbReference>
<dbReference type="Gene3D" id="3.30.450.40">
    <property type="match status" value="1"/>
</dbReference>
<evidence type="ECO:0000256" key="9">
    <source>
        <dbReference type="SAM" id="MobiDB-lite"/>
    </source>
</evidence>
<keyword evidence="12" id="KW-1185">Reference proteome</keyword>
<evidence type="ECO:0000313" key="11">
    <source>
        <dbReference type="EMBL" id="MBM7507125.1"/>
    </source>
</evidence>
<accession>A0ABS2M7J6</accession>
<name>A0ABS2M7J6_9ACTN</name>
<comment type="subcellular location">
    <subcellularLocation>
        <location evidence="2">Cell membrane</location>
    </subcellularLocation>
</comment>
<evidence type="ECO:0000256" key="2">
    <source>
        <dbReference type="ARBA" id="ARBA00004236"/>
    </source>
</evidence>
<dbReference type="Pfam" id="PF00512">
    <property type="entry name" value="HisKA"/>
    <property type="match status" value="1"/>
</dbReference>
<dbReference type="RefSeq" id="WP_193667761.1">
    <property type="nucleotide sequence ID" value="NZ_JACDTV010000003.1"/>
</dbReference>
<dbReference type="Gene3D" id="1.10.287.130">
    <property type="match status" value="1"/>
</dbReference>
<dbReference type="InterPro" id="IPR029016">
    <property type="entry name" value="GAF-like_dom_sf"/>
</dbReference>
<dbReference type="CDD" id="cd00082">
    <property type="entry name" value="HisKA"/>
    <property type="match status" value="1"/>
</dbReference>
<organism evidence="11 12">
    <name type="scientific">Nocardioides salarius</name>
    <dbReference type="NCBI Taxonomy" id="374513"/>
    <lineage>
        <taxon>Bacteria</taxon>
        <taxon>Bacillati</taxon>
        <taxon>Actinomycetota</taxon>
        <taxon>Actinomycetes</taxon>
        <taxon>Propionibacteriales</taxon>
        <taxon>Nocardioidaceae</taxon>
        <taxon>Nocardioides</taxon>
    </lineage>
</organism>
<comment type="caution">
    <text evidence="11">The sequence shown here is derived from an EMBL/GenBank/DDBJ whole genome shotgun (WGS) entry which is preliminary data.</text>
</comment>
<dbReference type="InterPro" id="IPR005467">
    <property type="entry name" value="His_kinase_dom"/>
</dbReference>
<protein>
    <recommendedName>
        <fullName evidence="8">Sensor-like histidine kinase SenX3</fullName>
        <ecNumber evidence="3">2.7.13.3</ecNumber>
    </recommendedName>
</protein>
<keyword evidence="6 11" id="KW-0418">Kinase</keyword>
<sequence length="404" mass="42579">MAHQRGTSDVPVGPAGLADQAHQADQATAERALTALQTVTDADISDLLALAADLTGVEVAALAVADADAFHYPVTVGTDPFTTPYAEALCRRAQGVPGLFEVPDTALDPHLRDSPLVTGEVAAVRFYASAPLTTAAGQEVGRFCLFSTSPRRLDDEQRRVLATLAVAANRILELRLRRLAPTQPPTADVVAVAAQISHDLQSPLATLTMSLGMLEGGGLDTVTQSSVLAMAARSVERMRGMVEATLRLHDLAHEPPRHEVVDLRPLVEQLVSDEADQWQRCGGSVDVGALPAALGDPAQVTLVLQNLLQNARKFARPGHPPQVTVRATREGDLVRVTVRDDGVGIAPERHARVFDLFARAGDAQGHGIGLATVARIVHAHGGRCGVEDLPPGAGAGLWFELPGA</sequence>
<dbReference type="PANTHER" id="PTHR42878">
    <property type="entry name" value="TWO-COMPONENT HISTIDINE KINASE"/>
    <property type="match status" value="1"/>
</dbReference>
<gene>
    <name evidence="11" type="ORF">JOE61_000939</name>
</gene>
<dbReference type="InterPro" id="IPR004358">
    <property type="entry name" value="Sig_transdc_His_kin-like_C"/>
</dbReference>
<dbReference type="InterPro" id="IPR003594">
    <property type="entry name" value="HATPase_dom"/>
</dbReference>
<dbReference type="InterPro" id="IPR003661">
    <property type="entry name" value="HisK_dim/P_dom"/>
</dbReference>
<comment type="catalytic activity">
    <reaction evidence="1">
        <text>ATP + protein L-histidine = ADP + protein N-phospho-L-histidine.</text>
        <dbReference type="EC" id="2.7.13.3"/>
    </reaction>
</comment>
<keyword evidence="7" id="KW-0902">Two-component regulatory system</keyword>
<evidence type="ECO:0000256" key="8">
    <source>
        <dbReference type="ARBA" id="ARBA00039401"/>
    </source>
</evidence>
<dbReference type="EMBL" id="JAFBBZ010000001">
    <property type="protein sequence ID" value="MBM7507125.1"/>
    <property type="molecule type" value="Genomic_DNA"/>
</dbReference>